<dbReference type="Proteomes" id="UP000629365">
    <property type="component" value="Unassembled WGS sequence"/>
</dbReference>
<feature type="transmembrane region" description="Helical" evidence="1">
    <location>
        <begin position="201"/>
        <end position="220"/>
    </location>
</feature>
<feature type="domain" description="Acyltransferase 3" evidence="2">
    <location>
        <begin position="87"/>
        <end position="404"/>
    </location>
</feature>
<dbReference type="Pfam" id="PF01757">
    <property type="entry name" value="Acyl_transf_3"/>
    <property type="match status" value="1"/>
</dbReference>
<name>A0ABQ1RMN1_9MICO</name>
<evidence type="ECO:0000313" key="4">
    <source>
        <dbReference type="Proteomes" id="UP000629365"/>
    </source>
</evidence>
<dbReference type="EMBL" id="BMCM01000002">
    <property type="protein sequence ID" value="GGD72106.1"/>
    <property type="molecule type" value="Genomic_DNA"/>
</dbReference>
<evidence type="ECO:0000313" key="3">
    <source>
        <dbReference type="EMBL" id="GGD72106.1"/>
    </source>
</evidence>
<keyword evidence="3" id="KW-0012">Acyltransferase</keyword>
<gene>
    <name evidence="3" type="ORF">GCM10007269_14080</name>
</gene>
<dbReference type="PANTHER" id="PTHR23028">
    <property type="entry name" value="ACETYLTRANSFERASE"/>
    <property type="match status" value="1"/>
</dbReference>
<keyword evidence="4" id="KW-1185">Reference proteome</keyword>
<feature type="transmembrane region" description="Helical" evidence="1">
    <location>
        <begin position="324"/>
        <end position="342"/>
    </location>
</feature>
<dbReference type="GO" id="GO:0016746">
    <property type="term" value="F:acyltransferase activity"/>
    <property type="evidence" value="ECO:0007669"/>
    <property type="project" value="UniProtKB-KW"/>
</dbReference>
<feature type="transmembrane region" description="Helical" evidence="1">
    <location>
        <begin position="162"/>
        <end position="181"/>
    </location>
</feature>
<dbReference type="InterPro" id="IPR050879">
    <property type="entry name" value="Acyltransferase_3"/>
</dbReference>
<comment type="caution">
    <text evidence="3">The sequence shown here is derived from an EMBL/GenBank/DDBJ whole genome shotgun (WGS) entry which is preliminary data.</text>
</comment>
<sequence>MRAAFDDGDLAAGIRGALSDGEAEETRPDDEKIHVFHRIGGQLGTSATRWGNRHVSLNVEGPRMNEYGTSGIRVAVMPSAPSSRLSDLDYLRGIAALGIVAYHYTSWTAGPQSAEFPLGRVGVYGVAVFYVLSGLTMFHVYGHRLGTARQIRTFFVRRAFRIFPLLWLVTIATILLSRSWPGWRAFGLNMTGLFGFVDWDGYIALGVWSIGNELVFYALLPLIAWAAHRRSWFAVCVAVFVGIGAYFAFAVLDPSLPLAEQWGAYVNPLNQAFLFVLGFAVGKVLRGVHIPRWALLSALVAALLVFCIWPSGGDLINLVTGTNRFVFTLVCVVLCAVAYKLASDLPPILDRPLATLGEASYSVYLIHPIAFTAVGIVAQGALPMPVTTLLAIGVTLTASVLCYRIYERPLINVARQLTPTR</sequence>
<keyword evidence="1" id="KW-0472">Membrane</keyword>
<reference evidence="4" key="1">
    <citation type="journal article" date="2019" name="Int. J. Syst. Evol. Microbiol.">
        <title>The Global Catalogue of Microorganisms (GCM) 10K type strain sequencing project: providing services to taxonomists for standard genome sequencing and annotation.</title>
        <authorList>
            <consortium name="The Broad Institute Genomics Platform"/>
            <consortium name="The Broad Institute Genome Sequencing Center for Infectious Disease"/>
            <person name="Wu L."/>
            <person name="Ma J."/>
        </authorList>
    </citation>
    <scope>NUCLEOTIDE SEQUENCE [LARGE SCALE GENOMIC DNA]</scope>
    <source>
        <strain evidence="4">CCM 7640</strain>
    </source>
</reference>
<feature type="transmembrane region" description="Helical" evidence="1">
    <location>
        <begin position="264"/>
        <end position="281"/>
    </location>
</feature>
<dbReference type="InterPro" id="IPR002656">
    <property type="entry name" value="Acyl_transf_3_dom"/>
</dbReference>
<feature type="transmembrane region" description="Helical" evidence="1">
    <location>
        <begin position="293"/>
        <end position="312"/>
    </location>
</feature>
<feature type="transmembrane region" description="Helical" evidence="1">
    <location>
        <begin position="363"/>
        <end position="382"/>
    </location>
</feature>
<organism evidence="3 4">
    <name type="scientific">Microbacterium murale</name>
    <dbReference type="NCBI Taxonomy" id="1081040"/>
    <lineage>
        <taxon>Bacteria</taxon>
        <taxon>Bacillati</taxon>
        <taxon>Actinomycetota</taxon>
        <taxon>Actinomycetes</taxon>
        <taxon>Micrococcales</taxon>
        <taxon>Microbacteriaceae</taxon>
        <taxon>Microbacterium</taxon>
    </lineage>
</organism>
<feature type="transmembrane region" description="Helical" evidence="1">
    <location>
        <begin position="121"/>
        <end position="141"/>
    </location>
</feature>
<keyword evidence="1" id="KW-1133">Transmembrane helix</keyword>
<feature type="transmembrane region" description="Helical" evidence="1">
    <location>
        <begin position="388"/>
        <end position="406"/>
    </location>
</feature>
<protein>
    <submittedName>
        <fullName evidence="3">Acyltransferase</fullName>
    </submittedName>
</protein>
<feature type="transmembrane region" description="Helical" evidence="1">
    <location>
        <begin position="232"/>
        <end position="252"/>
    </location>
</feature>
<proteinExistence type="predicted"/>
<keyword evidence="3" id="KW-0808">Transferase</keyword>
<evidence type="ECO:0000256" key="1">
    <source>
        <dbReference type="SAM" id="Phobius"/>
    </source>
</evidence>
<dbReference type="PANTHER" id="PTHR23028:SF53">
    <property type="entry name" value="ACYL_TRANSF_3 DOMAIN-CONTAINING PROTEIN"/>
    <property type="match status" value="1"/>
</dbReference>
<evidence type="ECO:0000259" key="2">
    <source>
        <dbReference type="Pfam" id="PF01757"/>
    </source>
</evidence>
<accession>A0ABQ1RMN1</accession>
<keyword evidence="1" id="KW-0812">Transmembrane</keyword>